<keyword evidence="1" id="KW-1133">Transmembrane helix</keyword>
<reference evidence="3 4" key="1">
    <citation type="submission" date="2015-11" db="EMBL/GenBank/DDBJ databases">
        <title>Genomic analysis of 38 Legionella species identifies large and diverse effector repertoires.</title>
        <authorList>
            <person name="Burstein D."/>
            <person name="Amaro F."/>
            <person name="Zusman T."/>
            <person name="Lifshitz Z."/>
            <person name="Cohen O."/>
            <person name="Gilbert J.A."/>
            <person name="Pupko T."/>
            <person name="Shuman H.A."/>
            <person name="Segal G."/>
        </authorList>
    </citation>
    <scope>NUCLEOTIDE SEQUENCE [LARGE SCALE GENOMIC DNA]</scope>
    <source>
        <strain evidence="3 4">SE-32A-C8</strain>
    </source>
</reference>
<dbReference type="SUPFAM" id="SSF103481">
    <property type="entry name" value="Multidrug resistance efflux transporter EmrE"/>
    <property type="match status" value="1"/>
</dbReference>
<dbReference type="OrthoDB" id="5568153at2"/>
<dbReference type="PATRIC" id="fig|448.7.peg.2640"/>
<evidence type="ECO:0000259" key="2">
    <source>
        <dbReference type="Pfam" id="PF00892"/>
    </source>
</evidence>
<dbReference type="Pfam" id="PF00892">
    <property type="entry name" value="EamA"/>
    <property type="match status" value="1"/>
</dbReference>
<dbReference type="STRING" id="448.Lery_2515"/>
<dbReference type="InterPro" id="IPR037185">
    <property type="entry name" value="EmrE-like"/>
</dbReference>
<feature type="transmembrane region" description="Helical" evidence="1">
    <location>
        <begin position="65"/>
        <end position="88"/>
    </location>
</feature>
<accession>A0A0W0TFG1</accession>
<sequence>MWIVFALLAALLWGLNYSLAEKLLHSLSIFTLLALEMLLGAMVFSLLAGLGPFKKDWQTLSNEPNLLILTLIQIVVVSMASYLIALSVRAKNATAAGIIELIYPLFTIFFTWLLFRENHANSSVLIGGTLIFIGVLIISQG</sequence>
<evidence type="ECO:0000313" key="4">
    <source>
        <dbReference type="Proteomes" id="UP000054773"/>
    </source>
</evidence>
<feature type="transmembrane region" description="Helical" evidence="1">
    <location>
        <begin position="122"/>
        <end position="139"/>
    </location>
</feature>
<protein>
    <submittedName>
        <fullName evidence="3">Transport protein</fullName>
    </submittedName>
</protein>
<name>A0A0W0TFG1_LEGER</name>
<keyword evidence="1" id="KW-0472">Membrane</keyword>
<keyword evidence="1" id="KW-0812">Transmembrane</keyword>
<dbReference type="Proteomes" id="UP000054773">
    <property type="component" value="Unassembled WGS sequence"/>
</dbReference>
<dbReference type="InterPro" id="IPR000620">
    <property type="entry name" value="EamA_dom"/>
</dbReference>
<keyword evidence="4" id="KW-1185">Reference proteome</keyword>
<dbReference type="RefSeq" id="WP_058527606.1">
    <property type="nucleotide sequence ID" value="NZ_CAAAHY010000003.1"/>
</dbReference>
<feature type="transmembrane region" description="Helical" evidence="1">
    <location>
        <begin position="94"/>
        <end position="115"/>
    </location>
</feature>
<feature type="transmembrane region" description="Helical" evidence="1">
    <location>
        <begin position="30"/>
        <end position="53"/>
    </location>
</feature>
<dbReference type="AlphaFoldDB" id="A0A0W0TFG1"/>
<evidence type="ECO:0000256" key="1">
    <source>
        <dbReference type="SAM" id="Phobius"/>
    </source>
</evidence>
<proteinExistence type="predicted"/>
<dbReference type="GO" id="GO:0016020">
    <property type="term" value="C:membrane"/>
    <property type="evidence" value="ECO:0007669"/>
    <property type="project" value="InterPro"/>
</dbReference>
<feature type="domain" description="EamA" evidence="2">
    <location>
        <begin position="1"/>
        <end position="139"/>
    </location>
</feature>
<dbReference type="EMBL" id="LNYA01000034">
    <property type="protein sequence ID" value="KTC94348.1"/>
    <property type="molecule type" value="Genomic_DNA"/>
</dbReference>
<evidence type="ECO:0000313" key="3">
    <source>
        <dbReference type="EMBL" id="KTC94348.1"/>
    </source>
</evidence>
<organism evidence="3 4">
    <name type="scientific">Legionella erythra</name>
    <dbReference type="NCBI Taxonomy" id="448"/>
    <lineage>
        <taxon>Bacteria</taxon>
        <taxon>Pseudomonadati</taxon>
        <taxon>Pseudomonadota</taxon>
        <taxon>Gammaproteobacteria</taxon>
        <taxon>Legionellales</taxon>
        <taxon>Legionellaceae</taxon>
        <taxon>Legionella</taxon>
    </lineage>
</organism>
<comment type="caution">
    <text evidence="3">The sequence shown here is derived from an EMBL/GenBank/DDBJ whole genome shotgun (WGS) entry which is preliminary data.</text>
</comment>
<gene>
    <name evidence="3" type="ORF">Lery_2515</name>
</gene>